<dbReference type="NCBIfam" id="TIGR01552">
    <property type="entry name" value="phd_fam"/>
    <property type="match status" value="1"/>
</dbReference>
<evidence type="ECO:0000256" key="1">
    <source>
        <dbReference type="ARBA" id="ARBA00009981"/>
    </source>
</evidence>
<name>A0ABU5EYT9_9BACT</name>
<comment type="caution">
    <text evidence="3">The sequence shown here is derived from an EMBL/GenBank/DDBJ whole genome shotgun (WGS) entry which is preliminary data.</text>
</comment>
<dbReference type="InterPro" id="IPR036165">
    <property type="entry name" value="YefM-like_sf"/>
</dbReference>
<dbReference type="EMBL" id="JAXBLV010000177">
    <property type="protein sequence ID" value="MDY3560285.1"/>
    <property type="molecule type" value="Genomic_DNA"/>
</dbReference>
<comment type="similarity">
    <text evidence="1">Belongs to the phD/YefM antitoxin family.</text>
</comment>
<organism evidence="3 4">
    <name type="scientific">Gemmata algarum</name>
    <dbReference type="NCBI Taxonomy" id="2975278"/>
    <lineage>
        <taxon>Bacteria</taxon>
        <taxon>Pseudomonadati</taxon>
        <taxon>Planctomycetota</taxon>
        <taxon>Planctomycetia</taxon>
        <taxon>Gemmatales</taxon>
        <taxon>Gemmataceae</taxon>
        <taxon>Gemmata</taxon>
    </lineage>
</organism>
<protein>
    <submittedName>
        <fullName evidence="3">Type II toxin-antitoxin system prevent-host-death family antitoxin</fullName>
    </submittedName>
</protein>
<proteinExistence type="inferred from homology"/>
<evidence type="ECO:0000313" key="3">
    <source>
        <dbReference type="EMBL" id="MDY3560285.1"/>
    </source>
</evidence>
<dbReference type="Proteomes" id="UP001272242">
    <property type="component" value="Unassembled WGS sequence"/>
</dbReference>
<accession>A0ABU5EYT9</accession>
<keyword evidence="4" id="KW-1185">Reference proteome</keyword>
<dbReference type="SUPFAM" id="SSF143120">
    <property type="entry name" value="YefM-like"/>
    <property type="match status" value="1"/>
</dbReference>
<dbReference type="RefSeq" id="WP_320686881.1">
    <property type="nucleotide sequence ID" value="NZ_JAXBLV010000177.1"/>
</dbReference>
<evidence type="ECO:0000256" key="2">
    <source>
        <dbReference type="SAM" id="MobiDB-lite"/>
    </source>
</evidence>
<reference evidence="4" key="1">
    <citation type="journal article" date="2023" name="Mar. Drugs">
        <title>Gemmata algarum, a Novel Planctomycete Isolated from an Algal Mat, Displays Antimicrobial Activity.</title>
        <authorList>
            <person name="Kumar G."/>
            <person name="Kallscheuer N."/>
            <person name="Kashif M."/>
            <person name="Ahamad S."/>
            <person name="Jagadeeshwari U."/>
            <person name="Pannikurungottu S."/>
            <person name="Haufschild T."/>
            <person name="Kabuu M."/>
            <person name="Sasikala C."/>
            <person name="Jogler C."/>
            <person name="Ramana C."/>
        </authorList>
    </citation>
    <scope>NUCLEOTIDE SEQUENCE [LARGE SCALE GENOMIC DNA]</scope>
    <source>
        <strain evidence="4">JC673</strain>
    </source>
</reference>
<sequence>MTVVTLTEAREHLPDLIRRAAAGEQIVIADNGTWLASLGAAPQAAPVMDETERQRVLDEFERNIARWHAEEGLPYPPEPLSQGRPLPESPAA</sequence>
<feature type="region of interest" description="Disordered" evidence="2">
    <location>
        <begin position="68"/>
        <end position="92"/>
    </location>
</feature>
<gene>
    <name evidence="3" type="ORF">R5W23_001514</name>
</gene>
<evidence type="ECO:0000313" key="4">
    <source>
        <dbReference type="Proteomes" id="UP001272242"/>
    </source>
</evidence>
<dbReference type="Gene3D" id="3.40.1620.10">
    <property type="entry name" value="YefM-like domain"/>
    <property type="match status" value="1"/>
</dbReference>